<evidence type="ECO:0000256" key="2">
    <source>
        <dbReference type="ARBA" id="ARBA00006521"/>
    </source>
</evidence>
<feature type="domain" description="Uracil-DNA glycosylase-like" evidence="12">
    <location>
        <begin position="102"/>
        <end position="255"/>
    </location>
</feature>
<evidence type="ECO:0000256" key="11">
    <source>
        <dbReference type="ARBA" id="ARBA00023204"/>
    </source>
</evidence>
<name>A0ABU1D3P1_9BURK</name>
<evidence type="ECO:0000259" key="12">
    <source>
        <dbReference type="SMART" id="SM00986"/>
    </source>
</evidence>
<evidence type="ECO:0000256" key="1">
    <source>
        <dbReference type="ARBA" id="ARBA00001400"/>
    </source>
</evidence>
<evidence type="ECO:0000256" key="7">
    <source>
        <dbReference type="ARBA" id="ARBA00022763"/>
    </source>
</evidence>
<dbReference type="InterPro" id="IPR051536">
    <property type="entry name" value="UDG_Type-4/5"/>
</dbReference>
<proteinExistence type="inferred from homology"/>
<sequence>MTDSRPVLTSIQRAWLQEIGIDARMLAHFSSQEFAETHSLEPSVSPARDVAATTAAPVTITPAPAADHPHAAPTATSLAALGEQVAGCAACPLHEVRSRTVFGEGVQQSPRWMFIGEAPGEFDESAGRPFQGRAGELLQAMLASIGLDASAPAYFANVLKCRPVNNRSPEPEEVAACLPHLRRQITLLQPGCLVALGRVSAAALLGHEGELDDLRGQVHQYVDEAGRSIPVVVTHHPAALLLHWQFKADAWRDLNLLRSLGAQGSPGAV</sequence>
<keyword evidence="6" id="KW-0479">Metal-binding</keyword>
<evidence type="ECO:0000313" key="13">
    <source>
        <dbReference type="EMBL" id="MDR4125001.1"/>
    </source>
</evidence>
<reference evidence="13 14" key="1">
    <citation type="submission" date="2023-08" db="EMBL/GenBank/DDBJ databases">
        <title>Alcaligenaceae gen. nov., a novel taxon isolated from the sludge of Yixing Pesticide Factory.</title>
        <authorList>
            <person name="Ruan L."/>
        </authorList>
    </citation>
    <scope>NUCLEOTIDE SEQUENCE [LARGE SCALE GENOMIC DNA]</scope>
    <source>
        <strain evidence="13 14">LG-2</strain>
    </source>
</reference>
<protein>
    <recommendedName>
        <fullName evidence="4">Type-4 uracil-DNA glycosylase</fullName>
        <ecNumber evidence="3">3.2.2.27</ecNumber>
    </recommendedName>
</protein>
<dbReference type="InterPro" id="IPR005122">
    <property type="entry name" value="Uracil-DNA_glycosylase-like"/>
</dbReference>
<organism evidence="13 14">
    <name type="scientific">Yanghanlia caeni</name>
    <dbReference type="NCBI Taxonomy" id="3064283"/>
    <lineage>
        <taxon>Bacteria</taxon>
        <taxon>Pseudomonadati</taxon>
        <taxon>Pseudomonadota</taxon>
        <taxon>Betaproteobacteria</taxon>
        <taxon>Burkholderiales</taxon>
        <taxon>Alcaligenaceae</taxon>
        <taxon>Yanghanlia</taxon>
    </lineage>
</organism>
<evidence type="ECO:0000313" key="14">
    <source>
        <dbReference type="Proteomes" id="UP001232156"/>
    </source>
</evidence>
<dbReference type="NCBIfam" id="TIGR00758">
    <property type="entry name" value="UDG_fam4"/>
    <property type="match status" value="1"/>
</dbReference>
<dbReference type="InterPro" id="IPR005273">
    <property type="entry name" value="Ura-DNA_glyco_family4"/>
</dbReference>
<gene>
    <name evidence="13" type="ORF">Q8947_03255</name>
</gene>
<dbReference type="SMART" id="SM00986">
    <property type="entry name" value="UDG"/>
    <property type="match status" value="1"/>
</dbReference>
<evidence type="ECO:0000256" key="6">
    <source>
        <dbReference type="ARBA" id="ARBA00022723"/>
    </source>
</evidence>
<evidence type="ECO:0000256" key="10">
    <source>
        <dbReference type="ARBA" id="ARBA00023014"/>
    </source>
</evidence>
<keyword evidence="7" id="KW-0227">DNA damage</keyword>
<comment type="similarity">
    <text evidence="2">Belongs to the uracil-DNA glycosylase (UDG) superfamily. Type 4 (UDGa) family.</text>
</comment>
<comment type="caution">
    <text evidence="13">The sequence shown here is derived from an EMBL/GenBank/DDBJ whole genome shotgun (WGS) entry which is preliminary data.</text>
</comment>
<evidence type="ECO:0000256" key="4">
    <source>
        <dbReference type="ARBA" id="ARBA00019403"/>
    </source>
</evidence>
<evidence type="ECO:0000256" key="9">
    <source>
        <dbReference type="ARBA" id="ARBA00023004"/>
    </source>
</evidence>
<keyword evidence="13" id="KW-0326">Glycosidase</keyword>
<dbReference type="PANTHER" id="PTHR33693:SF1">
    <property type="entry name" value="TYPE-4 URACIL-DNA GLYCOSYLASE"/>
    <property type="match status" value="1"/>
</dbReference>
<keyword evidence="9" id="KW-0408">Iron</keyword>
<dbReference type="EMBL" id="JAUZQE010000005">
    <property type="protein sequence ID" value="MDR4125001.1"/>
    <property type="molecule type" value="Genomic_DNA"/>
</dbReference>
<keyword evidence="5" id="KW-0004">4Fe-4S</keyword>
<dbReference type="PANTHER" id="PTHR33693">
    <property type="entry name" value="TYPE-5 URACIL-DNA GLYCOSYLASE"/>
    <property type="match status" value="1"/>
</dbReference>
<dbReference type="EC" id="3.2.2.27" evidence="3"/>
<dbReference type="SUPFAM" id="SSF52141">
    <property type="entry name" value="Uracil-DNA glycosylase-like"/>
    <property type="match status" value="1"/>
</dbReference>
<evidence type="ECO:0000256" key="3">
    <source>
        <dbReference type="ARBA" id="ARBA00012030"/>
    </source>
</evidence>
<evidence type="ECO:0000256" key="5">
    <source>
        <dbReference type="ARBA" id="ARBA00022485"/>
    </source>
</evidence>
<accession>A0ABU1D3P1</accession>
<dbReference type="GO" id="GO:0004844">
    <property type="term" value="F:uracil DNA N-glycosylase activity"/>
    <property type="evidence" value="ECO:0007669"/>
    <property type="project" value="UniProtKB-EC"/>
</dbReference>
<keyword evidence="8 13" id="KW-0378">Hydrolase</keyword>
<evidence type="ECO:0000256" key="8">
    <source>
        <dbReference type="ARBA" id="ARBA00022801"/>
    </source>
</evidence>
<dbReference type="InterPro" id="IPR036895">
    <property type="entry name" value="Uracil-DNA_glycosylase-like_sf"/>
</dbReference>
<dbReference type="Gene3D" id="3.40.470.10">
    <property type="entry name" value="Uracil-DNA glycosylase-like domain"/>
    <property type="match status" value="1"/>
</dbReference>
<keyword evidence="10" id="KW-0411">Iron-sulfur</keyword>
<dbReference type="Pfam" id="PF03167">
    <property type="entry name" value="UDG"/>
    <property type="match status" value="1"/>
</dbReference>
<dbReference type="SMART" id="SM00987">
    <property type="entry name" value="UreE_C"/>
    <property type="match status" value="1"/>
</dbReference>
<keyword evidence="14" id="KW-1185">Reference proteome</keyword>
<dbReference type="CDD" id="cd10030">
    <property type="entry name" value="UDG-F4_TTUDGA_SPO1dp_like"/>
    <property type="match status" value="1"/>
</dbReference>
<comment type="catalytic activity">
    <reaction evidence="1">
        <text>Hydrolyzes single-stranded DNA or mismatched double-stranded DNA and polynucleotides, releasing free uracil.</text>
        <dbReference type="EC" id="3.2.2.27"/>
    </reaction>
</comment>
<keyword evidence="11" id="KW-0234">DNA repair</keyword>
<dbReference type="Proteomes" id="UP001232156">
    <property type="component" value="Unassembled WGS sequence"/>
</dbReference>
<dbReference type="RefSeq" id="WP_165277601.1">
    <property type="nucleotide sequence ID" value="NZ_JAUZQE010000005.1"/>
</dbReference>